<keyword evidence="5" id="KW-1185">Reference proteome</keyword>
<dbReference type="InterPro" id="IPR001079">
    <property type="entry name" value="Galectin_CRD"/>
</dbReference>
<protein>
    <recommendedName>
        <fullName evidence="2">Galectin</fullName>
    </recommendedName>
</protein>
<proteinExistence type="predicted"/>
<gene>
    <name evidence="4" type="ORF">OESDEN_03994</name>
</gene>
<dbReference type="PANTHER" id="PTHR11346">
    <property type="entry name" value="GALECTIN"/>
    <property type="match status" value="1"/>
</dbReference>
<evidence type="ECO:0000256" key="1">
    <source>
        <dbReference type="ARBA" id="ARBA00022734"/>
    </source>
</evidence>
<dbReference type="Proteomes" id="UP000053660">
    <property type="component" value="Unassembled WGS sequence"/>
</dbReference>
<feature type="domain" description="Galectin" evidence="3">
    <location>
        <begin position="52"/>
        <end position="177"/>
    </location>
</feature>
<organism evidence="4 5">
    <name type="scientific">Oesophagostomum dentatum</name>
    <name type="common">Nodular worm</name>
    <dbReference type="NCBI Taxonomy" id="61180"/>
    <lineage>
        <taxon>Eukaryota</taxon>
        <taxon>Metazoa</taxon>
        <taxon>Ecdysozoa</taxon>
        <taxon>Nematoda</taxon>
        <taxon>Chromadorea</taxon>
        <taxon>Rhabditida</taxon>
        <taxon>Rhabditina</taxon>
        <taxon>Rhabditomorpha</taxon>
        <taxon>Strongyloidea</taxon>
        <taxon>Strongylidae</taxon>
        <taxon>Oesophagostomum</taxon>
    </lineage>
</organism>
<dbReference type="InterPro" id="IPR013320">
    <property type="entry name" value="ConA-like_dom_sf"/>
</dbReference>
<dbReference type="SUPFAM" id="SSF49899">
    <property type="entry name" value="Concanavalin A-like lectins/glucanases"/>
    <property type="match status" value="1"/>
</dbReference>
<dbReference type="GO" id="GO:0030246">
    <property type="term" value="F:carbohydrate binding"/>
    <property type="evidence" value="ECO:0007669"/>
    <property type="project" value="UniProtKB-UniRule"/>
</dbReference>
<evidence type="ECO:0000313" key="5">
    <source>
        <dbReference type="Proteomes" id="UP000053660"/>
    </source>
</evidence>
<dbReference type="AlphaFoldDB" id="A0A0B1TIY0"/>
<dbReference type="Pfam" id="PF00337">
    <property type="entry name" value="Gal-bind_lectin"/>
    <property type="match status" value="1"/>
</dbReference>
<feature type="domain" description="Galectin" evidence="3">
    <location>
        <begin position="1"/>
        <end position="43"/>
    </location>
</feature>
<evidence type="ECO:0000259" key="3">
    <source>
        <dbReference type="PROSITE" id="PS51304"/>
    </source>
</evidence>
<dbReference type="SMART" id="SM00276">
    <property type="entry name" value="GLECT"/>
    <property type="match status" value="1"/>
</dbReference>
<dbReference type="InterPro" id="IPR044156">
    <property type="entry name" value="Galectin-like"/>
</dbReference>
<sequence>MTHEGYEIWCNDTMVRMYRHRLPVDRVKHLEVRDGTVYSVEWFSGIFNLPYEAGIPGGALRLDHHCEVEGIPNGERFAVDLYGKDGNILFHFNPRFRGRGGYIVRNSYKSGSWVKEERDGEFPFKIGRSFVVRINNKKQEIEVYVFKLARTLQLKMVPHNFVFLLVCVRYFTSITLKPRPNTSLNYSWINGTGLPCGHTPLIWMPSPLSS</sequence>
<evidence type="ECO:0000256" key="2">
    <source>
        <dbReference type="RuleBase" id="RU102079"/>
    </source>
</evidence>
<dbReference type="Gene3D" id="2.60.120.200">
    <property type="match status" value="1"/>
</dbReference>
<dbReference type="OrthoDB" id="6251307at2759"/>
<dbReference type="SMART" id="SM00908">
    <property type="entry name" value="Gal-bind_lectin"/>
    <property type="match status" value="1"/>
</dbReference>
<accession>A0A0B1TIY0</accession>
<name>A0A0B1TIY0_OESDE</name>
<reference evidence="4 5" key="1">
    <citation type="submission" date="2014-03" db="EMBL/GenBank/DDBJ databases">
        <title>Draft genome of the hookworm Oesophagostomum dentatum.</title>
        <authorList>
            <person name="Mitreva M."/>
        </authorList>
    </citation>
    <scope>NUCLEOTIDE SEQUENCE [LARGE SCALE GENOMIC DNA]</scope>
    <source>
        <strain evidence="4 5">OD-Hann</strain>
    </source>
</reference>
<evidence type="ECO:0000313" key="4">
    <source>
        <dbReference type="EMBL" id="KHJ96051.1"/>
    </source>
</evidence>
<dbReference type="EMBL" id="KN549776">
    <property type="protein sequence ID" value="KHJ96051.1"/>
    <property type="molecule type" value="Genomic_DNA"/>
</dbReference>
<dbReference type="PROSITE" id="PS51304">
    <property type="entry name" value="GALECTIN"/>
    <property type="match status" value="2"/>
</dbReference>
<keyword evidence="1 2" id="KW-0430">Lectin</keyword>
<dbReference type="PANTHER" id="PTHR11346:SF116">
    <property type="entry name" value="GALECTIN"/>
    <property type="match status" value="1"/>
</dbReference>
<dbReference type="CDD" id="cd00070">
    <property type="entry name" value="GLECT"/>
    <property type="match status" value="1"/>
</dbReference>
<dbReference type="GO" id="GO:0016936">
    <property type="term" value="F:galactoside binding"/>
    <property type="evidence" value="ECO:0007669"/>
    <property type="project" value="TreeGrafter"/>
</dbReference>